<reference evidence="2 3" key="1">
    <citation type="journal article" date="2015" name="Genome Announc.">
        <title>Complete genome sequences for 35 biothreat assay-relevant bacillus species.</title>
        <authorList>
            <person name="Johnson S.L."/>
            <person name="Daligault H.E."/>
            <person name="Davenport K.W."/>
            <person name="Jaissle J."/>
            <person name="Frey K.G."/>
            <person name="Ladner J.T."/>
            <person name="Broomall S.M."/>
            <person name="Bishop-Lilly K.A."/>
            <person name="Bruce D.C."/>
            <person name="Gibbons H.S."/>
            <person name="Coyne S.R."/>
            <person name="Lo C.C."/>
            <person name="Meincke L."/>
            <person name="Munk A.C."/>
            <person name="Koroleva G.I."/>
            <person name="Rosenzweig C.N."/>
            <person name="Palacios G.F."/>
            <person name="Redden C.L."/>
            <person name="Minogue T.D."/>
            <person name="Chain P.S."/>
        </authorList>
    </citation>
    <scope>NUCLEOTIDE SEQUENCE [LARGE SCALE GENOMIC DNA]</scope>
    <source>
        <strain evidence="3">ATCC 14581 / DSM 32 / JCM 2506 / NBRC 15308 / NCIMB 9376 / NCTC 10342 / NRRL B-14308 / VKM B-512</strain>
    </source>
</reference>
<dbReference type="PATRIC" id="fig|592022.4.peg.863"/>
<name>A0A0B6ABQ4_PRIM2</name>
<dbReference type="EMBL" id="CP009920">
    <property type="protein sequence ID" value="AJI20946.1"/>
    <property type="molecule type" value="Genomic_DNA"/>
</dbReference>
<accession>A0A0B6ABQ4</accession>
<dbReference type="PANTHER" id="PTHR39158:SF1">
    <property type="entry name" value="DNAJ HOMOLOG SUBFAMILY C MEMBER 28"/>
    <property type="match status" value="1"/>
</dbReference>
<organism evidence="2 3">
    <name type="scientific">Priestia megaterium (strain ATCC 14581 / DSM 32 / CCUG 1817 / JCM 2506 / NBRC 15308 / NCIMB 9376 / NCTC 10342 / NRRL B-14308 / VKM B-512 / Ford 19)</name>
    <name type="common">Bacillus megaterium</name>
    <dbReference type="NCBI Taxonomy" id="1348623"/>
    <lineage>
        <taxon>Bacteria</taxon>
        <taxon>Bacillati</taxon>
        <taxon>Bacillota</taxon>
        <taxon>Bacilli</taxon>
        <taxon>Bacillales</taxon>
        <taxon>Bacillaceae</taxon>
        <taxon>Priestia</taxon>
    </lineage>
</organism>
<dbReference type="InterPro" id="IPR018961">
    <property type="entry name" value="DnaJ_homolog_subfam-C_membr-28"/>
</dbReference>
<dbReference type="Proteomes" id="UP000031829">
    <property type="component" value="Chromosome"/>
</dbReference>
<dbReference type="Pfam" id="PF09350">
    <property type="entry name" value="DJC28_CD"/>
    <property type="match status" value="1"/>
</dbReference>
<dbReference type="RefSeq" id="WP_013081955.1">
    <property type="nucleotide sequence ID" value="NZ_BCVB01000007.1"/>
</dbReference>
<evidence type="ECO:0000259" key="1">
    <source>
        <dbReference type="Pfam" id="PF09350"/>
    </source>
</evidence>
<feature type="domain" description="DnaJ homologue subfamily C member 28 conserved" evidence="1">
    <location>
        <begin position="7"/>
        <end position="73"/>
    </location>
</feature>
<sequence>MDIAYIIAEERIRQAIKDGDFDKLPGEGKPLKLEDLSHIPEELRQAYRILKNANMITDEQELKRDIATIEELISICTDANEEQRLTEMLTEKRLRFEQLVGKKKMTSSAAYRTYQNKIYSKFFY</sequence>
<protein>
    <recommendedName>
        <fullName evidence="1">DnaJ homologue subfamily C member 28 conserved domain-containing protein</fullName>
    </recommendedName>
</protein>
<dbReference type="GeneID" id="93641295"/>
<dbReference type="KEGG" id="bmeg:BG04_3233"/>
<evidence type="ECO:0000313" key="2">
    <source>
        <dbReference type="EMBL" id="AJI20946.1"/>
    </source>
</evidence>
<dbReference type="PANTHER" id="PTHR39158">
    <property type="entry name" value="OS08G0560600 PROTEIN"/>
    <property type="match status" value="1"/>
</dbReference>
<dbReference type="AlphaFoldDB" id="A0A0B6ABQ4"/>
<dbReference type="InterPro" id="IPR052573">
    <property type="entry name" value="DnaJ_C_subfamily_28"/>
</dbReference>
<gene>
    <name evidence="2" type="ORF">BG04_3233</name>
</gene>
<evidence type="ECO:0000313" key="3">
    <source>
        <dbReference type="Proteomes" id="UP000031829"/>
    </source>
</evidence>
<dbReference type="HOGENOM" id="CLU_129296_0_1_9"/>
<proteinExistence type="predicted"/>